<dbReference type="AlphaFoldDB" id="A0A0D3IBU6"/>
<evidence type="ECO:0000313" key="4">
    <source>
        <dbReference type="Proteomes" id="UP000013827"/>
    </source>
</evidence>
<evidence type="ECO:0000313" key="3">
    <source>
        <dbReference type="EnsemblProtists" id="EOD08731"/>
    </source>
</evidence>
<reference evidence="3" key="2">
    <citation type="submission" date="2024-10" db="UniProtKB">
        <authorList>
            <consortium name="EnsemblProtists"/>
        </authorList>
    </citation>
    <scope>IDENTIFICATION</scope>
</reference>
<reference evidence="4" key="1">
    <citation type="journal article" date="2013" name="Nature">
        <title>Pan genome of the phytoplankton Emiliania underpins its global distribution.</title>
        <authorList>
            <person name="Read B.A."/>
            <person name="Kegel J."/>
            <person name="Klute M.J."/>
            <person name="Kuo A."/>
            <person name="Lefebvre S.C."/>
            <person name="Maumus F."/>
            <person name="Mayer C."/>
            <person name="Miller J."/>
            <person name="Monier A."/>
            <person name="Salamov A."/>
            <person name="Young J."/>
            <person name="Aguilar M."/>
            <person name="Claverie J.M."/>
            <person name="Frickenhaus S."/>
            <person name="Gonzalez K."/>
            <person name="Herman E.K."/>
            <person name="Lin Y.C."/>
            <person name="Napier J."/>
            <person name="Ogata H."/>
            <person name="Sarno A.F."/>
            <person name="Shmutz J."/>
            <person name="Schroeder D."/>
            <person name="de Vargas C."/>
            <person name="Verret F."/>
            <person name="von Dassow P."/>
            <person name="Valentin K."/>
            <person name="Van de Peer Y."/>
            <person name="Wheeler G."/>
            <person name="Dacks J.B."/>
            <person name="Delwiche C.F."/>
            <person name="Dyhrman S.T."/>
            <person name="Glockner G."/>
            <person name="John U."/>
            <person name="Richards T."/>
            <person name="Worden A.Z."/>
            <person name="Zhang X."/>
            <person name="Grigoriev I.V."/>
            <person name="Allen A.E."/>
            <person name="Bidle K."/>
            <person name="Borodovsky M."/>
            <person name="Bowler C."/>
            <person name="Brownlee C."/>
            <person name="Cock J.M."/>
            <person name="Elias M."/>
            <person name="Gladyshev V.N."/>
            <person name="Groth M."/>
            <person name="Guda C."/>
            <person name="Hadaegh A."/>
            <person name="Iglesias-Rodriguez M.D."/>
            <person name="Jenkins J."/>
            <person name="Jones B.M."/>
            <person name="Lawson T."/>
            <person name="Leese F."/>
            <person name="Lindquist E."/>
            <person name="Lobanov A."/>
            <person name="Lomsadze A."/>
            <person name="Malik S.B."/>
            <person name="Marsh M.E."/>
            <person name="Mackinder L."/>
            <person name="Mock T."/>
            <person name="Mueller-Roeber B."/>
            <person name="Pagarete A."/>
            <person name="Parker M."/>
            <person name="Probert I."/>
            <person name="Quesneville H."/>
            <person name="Raines C."/>
            <person name="Rensing S.A."/>
            <person name="Riano-Pachon D.M."/>
            <person name="Richier S."/>
            <person name="Rokitta S."/>
            <person name="Shiraiwa Y."/>
            <person name="Soanes D.M."/>
            <person name="van der Giezen M."/>
            <person name="Wahlund T.M."/>
            <person name="Williams B."/>
            <person name="Wilson W."/>
            <person name="Wolfe G."/>
            <person name="Wurch L.L."/>
        </authorList>
    </citation>
    <scope>NUCLEOTIDE SEQUENCE</scope>
</reference>
<dbReference type="GeneID" id="17254887"/>
<accession>A0A0D3IBU6</accession>
<dbReference type="EnsemblProtists" id="EOD08731">
    <property type="protein sequence ID" value="EOD08731"/>
    <property type="gene ID" value="EMIHUDRAFT_248968"/>
</dbReference>
<feature type="compositionally biased region" description="Basic and acidic residues" evidence="1">
    <location>
        <begin position="42"/>
        <end position="58"/>
    </location>
</feature>
<sequence length="58" mass="6694">MCEARLQQHTAYLEGLIAMVPPKYYLPPNPEEMAKKFQKHARSGDRAGFEGKKQKFLN</sequence>
<name>A0A0D3IBU6_EMIH1</name>
<proteinExistence type="predicted"/>
<feature type="region of interest" description="Disordered" evidence="1">
    <location>
        <begin position="39"/>
        <end position="58"/>
    </location>
</feature>
<evidence type="ECO:0000256" key="1">
    <source>
        <dbReference type="SAM" id="MobiDB-lite"/>
    </source>
</evidence>
<organism evidence="3 4">
    <name type="scientific">Emiliania huxleyi (strain CCMP1516)</name>
    <dbReference type="NCBI Taxonomy" id="280463"/>
    <lineage>
        <taxon>Eukaryota</taxon>
        <taxon>Haptista</taxon>
        <taxon>Haptophyta</taxon>
        <taxon>Prymnesiophyceae</taxon>
        <taxon>Isochrysidales</taxon>
        <taxon>Noelaerhabdaceae</taxon>
        <taxon>Emiliania</taxon>
    </lineage>
</organism>
<dbReference type="InterPro" id="IPR029188">
    <property type="entry name" value="Rrp14_N"/>
</dbReference>
<dbReference type="Pfam" id="PF15459">
    <property type="entry name" value="RRP14"/>
    <property type="match status" value="1"/>
</dbReference>
<dbReference type="KEGG" id="ehx:EMIHUDRAFT_248968"/>
<feature type="domain" description="Ribosomal RNA-processing protein 14 N-terminal" evidence="2">
    <location>
        <begin position="5"/>
        <end position="43"/>
    </location>
</feature>
<dbReference type="PaxDb" id="2903-EOD08731"/>
<keyword evidence="4" id="KW-1185">Reference proteome</keyword>
<evidence type="ECO:0000259" key="2">
    <source>
        <dbReference type="Pfam" id="PF15459"/>
    </source>
</evidence>
<dbReference type="RefSeq" id="XP_005761160.1">
    <property type="nucleotide sequence ID" value="XM_005761103.1"/>
</dbReference>
<dbReference type="Proteomes" id="UP000013827">
    <property type="component" value="Unassembled WGS sequence"/>
</dbReference>
<protein>
    <recommendedName>
        <fullName evidence="2">Ribosomal RNA-processing protein 14 N-terminal domain-containing protein</fullName>
    </recommendedName>
</protein>
<dbReference type="HOGENOM" id="CLU_2983108_0_0_1"/>